<feature type="compositionally biased region" description="Low complexity" evidence="7">
    <location>
        <begin position="484"/>
        <end position="496"/>
    </location>
</feature>
<dbReference type="InterPro" id="IPR052836">
    <property type="entry name" value="PRRT_domain-containing"/>
</dbReference>
<dbReference type="EMBL" id="OU895879">
    <property type="protein sequence ID" value="CAG9807426.1"/>
    <property type="molecule type" value="Genomic_DNA"/>
</dbReference>
<dbReference type="PANTHER" id="PTHR35578">
    <property type="entry name" value="PROLINE-RICH TRANSMEMBRANE PROTEIN 4-RELATED"/>
    <property type="match status" value="1"/>
</dbReference>
<feature type="transmembrane region" description="Helical" evidence="8">
    <location>
        <begin position="643"/>
        <end position="664"/>
    </location>
</feature>
<dbReference type="Proteomes" id="UP001153620">
    <property type="component" value="Chromosome 3"/>
</dbReference>
<feature type="region of interest" description="Disordered" evidence="7">
    <location>
        <begin position="1241"/>
        <end position="1280"/>
    </location>
</feature>
<evidence type="ECO:0000256" key="6">
    <source>
        <dbReference type="ARBA" id="ARBA00023136"/>
    </source>
</evidence>
<feature type="transmembrane region" description="Helical" evidence="8">
    <location>
        <begin position="787"/>
        <end position="813"/>
    </location>
</feature>
<feature type="compositionally biased region" description="Basic and acidic residues" evidence="7">
    <location>
        <begin position="298"/>
        <end position="310"/>
    </location>
</feature>
<protein>
    <recommendedName>
        <fullName evidence="9">Proline-rich transmembrane protein 3/4 domain-containing protein</fullName>
    </recommendedName>
</protein>
<organism evidence="10 11">
    <name type="scientific">Chironomus riparius</name>
    <dbReference type="NCBI Taxonomy" id="315576"/>
    <lineage>
        <taxon>Eukaryota</taxon>
        <taxon>Metazoa</taxon>
        <taxon>Ecdysozoa</taxon>
        <taxon>Arthropoda</taxon>
        <taxon>Hexapoda</taxon>
        <taxon>Insecta</taxon>
        <taxon>Pterygota</taxon>
        <taxon>Neoptera</taxon>
        <taxon>Endopterygota</taxon>
        <taxon>Diptera</taxon>
        <taxon>Nematocera</taxon>
        <taxon>Chironomoidea</taxon>
        <taxon>Chironomidae</taxon>
        <taxon>Chironominae</taxon>
        <taxon>Chironomus</taxon>
    </lineage>
</organism>
<evidence type="ECO:0000256" key="5">
    <source>
        <dbReference type="ARBA" id="ARBA00022989"/>
    </source>
</evidence>
<evidence type="ECO:0000256" key="2">
    <source>
        <dbReference type="ARBA" id="ARBA00022553"/>
    </source>
</evidence>
<dbReference type="InterPro" id="IPR059081">
    <property type="entry name" value="PRRT3-4"/>
</dbReference>
<keyword evidence="4" id="KW-0732">Signal</keyword>
<feature type="region of interest" description="Disordered" evidence="7">
    <location>
        <begin position="1014"/>
        <end position="1065"/>
    </location>
</feature>
<feature type="compositionally biased region" description="Low complexity" evidence="7">
    <location>
        <begin position="1169"/>
        <end position="1181"/>
    </location>
</feature>
<feature type="compositionally biased region" description="Polar residues" evidence="7">
    <location>
        <begin position="356"/>
        <end position="372"/>
    </location>
</feature>
<reference evidence="10" key="1">
    <citation type="submission" date="2022-01" db="EMBL/GenBank/DDBJ databases">
        <authorList>
            <person name="King R."/>
        </authorList>
    </citation>
    <scope>NUCLEOTIDE SEQUENCE</scope>
</reference>
<keyword evidence="6 8" id="KW-0472">Membrane</keyword>
<evidence type="ECO:0000256" key="1">
    <source>
        <dbReference type="ARBA" id="ARBA00004141"/>
    </source>
</evidence>
<feature type="transmembrane region" description="Helical" evidence="8">
    <location>
        <begin position="742"/>
        <end position="766"/>
    </location>
</feature>
<feature type="compositionally biased region" description="Low complexity" evidence="7">
    <location>
        <begin position="1271"/>
        <end position="1280"/>
    </location>
</feature>
<evidence type="ECO:0000313" key="11">
    <source>
        <dbReference type="Proteomes" id="UP001153620"/>
    </source>
</evidence>
<reference evidence="10" key="2">
    <citation type="submission" date="2022-10" db="EMBL/GenBank/DDBJ databases">
        <authorList>
            <consortium name="ENA_rothamsted_submissions"/>
            <consortium name="culmorum"/>
            <person name="King R."/>
        </authorList>
    </citation>
    <scope>NUCLEOTIDE SEQUENCE</scope>
</reference>
<dbReference type="PANTHER" id="PTHR35578:SF6">
    <property type="entry name" value="PROLINE-RICH TRANSMEMBRANE PROTEIN 4"/>
    <property type="match status" value="1"/>
</dbReference>
<accession>A0A9N9S3A3</accession>
<feature type="compositionally biased region" description="Polar residues" evidence="7">
    <location>
        <begin position="1259"/>
        <end position="1270"/>
    </location>
</feature>
<dbReference type="OrthoDB" id="10066605at2759"/>
<sequence length="1303" mass="145093">MFSSSCIKSCLKSFLIFVSSSSTQLLVNLRKNHIKLSHLLESHKTTSTSSRSAYRNVLRKNKSDKNNAIVNNKVYIVIYLLLSVISISNCAANALVDSASSTGDGLDLEELGEIFKKVAYPTSTTTTKRSIIDNVYVPSITTVPTPSLTTFRYYEKDSQINDQHQQQIKSHHNKFEFDLERDHALPTSAPNADILKSNNNPTYPNPNRHHNHNHRHQNATPSPQGHSKKSPTLPMHSGNLPSYSPPTRSFFTPPLPREYNNPFADKPTLRGTNSEVGIMDTGNFMNRRPIPPPSITPGHERVPLRPDLSDNRAVSIGTSSQALNTDLQQQQQSSQPKKVLNTPSHKNKVDLGHPYDNSNGNRALSNSDNPSDVSKIIPSISRILSGSNGRKEDIPDVLLRTVTVRPIPAAEPSTNEPSSQLQPDGNNKNSPSNNLPSDLDDNDKVNGNNGENDDNNDVKDLNSNQDGDESDDEDVEEDDYDDFSSPSQSNSMSNKNINSGNDMKKDGETIYSTENIQNLANVNHDRSLFTSTQQPQQNPINQQNPIYNINTNNKFNAEQSEVQTWTIAWNIHVYLSAILFTILAVYSIFKMMFYDKLTHLFNQSYFITIHLFLIIICLARIFYLCYDAYNIHLSFDPFVSEILLNLPATFLTVAFATLILFLLIRSLNHKNNRYSPLMRPLTVLVACSVHVGLCITLHYVESVASKNFSYTLSQQAANGFASTNSNKMYNNIIRGHSGPPRLLSLICQIIYIFVCLSLGIFYLYIYRILKRVLRNKSQNYIHGYQNLSYAIHITIAIALLFVSLAALQIYGAISVSSTKSLSTYDIDINWPQWGYQFSLRLIEVTIIALLSWVTGLKTGASDMQLNAINMDNGVIPPHGARSGLDFQLVNPNGGLARGYETNSFRSIGGVGIHNNPTDTIKHYPLNHHHHPAQGPPPPHLINHQPQINNDTERDYFSNNDNNSTIVPDHYENPNFELRCDNSSDANVVNRIHNGSSSESNNQNNLDEYYSEPLNAQQQQHHHHHHPQTGATMTHYDGRSREGPNGAYDFQNFERPTFDRSSSRNEFRVSKNLKALKSGTGANTNTLNYNYSDNISNHSSAYGFTTANAGGNNNNINSSNNNSNFNNNSFERRSGVRKSGTLNNIGAIHHSRGGSSGNERGTNGNGSGGCNSSSSSSSGIVVGHHRSGIQTLNSRSAQHLQQQQQQQQIQQQPPMFHQPQYERDFTRNTSGRISNKAKLMAAAAQHSPTAQQQIHHQQQRSGSSNVMDQYQSSSGDSATSGSMLVAEHGFVRFRELSDIGINEC</sequence>
<feature type="transmembrane region" description="Helical" evidence="8">
    <location>
        <begin position="571"/>
        <end position="593"/>
    </location>
</feature>
<comment type="subcellular location">
    <subcellularLocation>
        <location evidence="1">Membrane</location>
        <topology evidence="1">Multi-pass membrane protein</topology>
    </subcellularLocation>
</comment>
<feature type="compositionally biased region" description="Low complexity" evidence="7">
    <location>
        <begin position="1112"/>
        <end position="1128"/>
    </location>
</feature>
<feature type="compositionally biased region" description="Polar residues" evidence="7">
    <location>
        <begin position="412"/>
        <end position="425"/>
    </location>
</feature>
<evidence type="ECO:0000256" key="8">
    <source>
        <dbReference type="SAM" id="Phobius"/>
    </source>
</evidence>
<gene>
    <name evidence="10" type="ORF">CHIRRI_LOCUS10275</name>
</gene>
<evidence type="ECO:0000256" key="4">
    <source>
        <dbReference type="ARBA" id="ARBA00022729"/>
    </source>
</evidence>
<keyword evidence="5 8" id="KW-1133">Transmembrane helix</keyword>
<dbReference type="Pfam" id="PF25987">
    <property type="entry name" value="PRRT3"/>
    <property type="match status" value="2"/>
</dbReference>
<name>A0A9N9S3A3_9DIPT</name>
<feature type="compositionally biased region" description="Low complexity" evidence="7">
    <location>
        <begin position="1197"/>
        <end position="1214"/>
    </location>
</feature>
<feature type="compositionally biased region" description="Basic and acidic residues" evidence="7">
    <location>
        <begin position="1055"/>
        <end position="1065"/>
    </location>
</feature>
<keyword evidence="2" id="KW-0597">Phosphoprotein</keyword>
<feature type="domain" description="Proline-rich transmembrane protein 3/4" evidence="9">
    <location>
        <begin position="742"/>
        <end position="854"/>
    </location>
</feature>
<keyword evidence="3 8" id="KW-0812">Transmembrane</keyword>
<feature type="region of interest" description="Disordered" evidence="7">
    <location>
        <begin position="408"/>
        <end position="507"/>
    </location>
</feature>
<evidence type="ECO:0000259" key="9">
    <source>
        <dbReference type="Pfam" id="PF25987"/>
    </source>
</evidence>
<feature type="domain" description="Proline-rich transmembrane protein 3/4" evidence="9">
    <location>
        <begin position="563"/>
        <end position="704"/>
    </location>
</feature>
<feature type="compositionally biased region" description="Low complexity" evidence="7">
    <location>
        <begin position="426"/>
        <end position="437"/>
    </location>
</feature>
<feature type="compositionally biased region" description="Polar residues" evidence="7">
    <location>
        <begin position="239"/>
        <end position="250"/>
    </location>
</feature>
<feature type="region of interest" description="Disordered" evidence="7">
    <location>
        <begin position="1112"/>
        <end position="1214"/>
    </location>
</feature>
<evidence type="ECO:0000256" key="7">
    <source>
        <dbReference type="SAM" id="MobiDB-lite"/>
    </source>
</evidence>
<feature type="transmembrane region" description="Helical" evidence="8">
    <location>
        <begin position="676"/>
        <end position="700"/>
    </location>
</feature>
<feature type="compositionally biased region" description="Acidic residues" evidence="7">
    <location>
        <begin position="466"/>
        <end position="482"/>
    </location>
</feature>
<feature type="compositionally biased region" description="Basic residues" evidence="7">
    <location>
        <begin position="207"/>
        <end position="217"/>
    </location>
</feature>
<evidence type="ECO:0000256" key="3">
    <source>
        <dbReference type="ARBA" id="ARBA00022692"/>
    </source>
</evidence>
<feature type="transmembrane region" description="Helical" evidence="8">
    <location>
        <begin position="605"/>
        <end position="623"/>
    </location>
</feature>
<keyword evidence="11" id="KW-1185">Reference proteome</keyword>
<proteinExistence type="predicted"/>
<feature type="region of interest" description="Disordered" evidence="7">
    <location>
        <begin position="187"/>
        <end position="312"/>
    </location>
</feature>
<evidence type="ECO:0000313" key="10">
    <source>
        <dbReference type="EMBL" id="CAG9807426.1"/>
    </source>
</evidence>
<feature type="region of interest" description="Disordered" evidence="7">
    <location>
        <begin position="324"/>
        <end position="374"/>
    </location>
</feature>